<dbReference type="InterPro" id="IPR052003">
    <property type="entry name" value="HR_DNA-Binding_Protein"/>
</dbReference>
<feature type="compositionally biased region" description="Low complexity" evidence="1">
    <location>
        <begin position="565"/>
        <end position="575"/>
    </location>
</feature>
<feature type="transmembrane region" description="Helical" evidence="2">
    <location>
        <begin position="1375"/>
        <end position="1396"/>
    </location>
</feature>
<evidence type="ECO:0000256" key="1">
    <source>
        <dbReference type="SAM" id="MobiDB-lite"/>
    </source>
</evidence>
<feature type="compositionally biased region" description="Acidic residues" evidence="1">
    <location>
        <begin position="542"/>
        <end position="557"/>
    </location>
</feature>
<feature type="domain" description="Glycoside hydrolase 35 catalytic" evidence="4">
    <location>
        <begin position="91"/>
        <end position="177"/>
    </location>
</feature>
<feature type="chain" id="PRO_5008750761" description="Glycoside hydrolase 35 catalytic domain-containing protein" evidence="3">
    <location>
        <begin position="24"/>
        <end position="1455"/>
    </location>
</feature>
<dbReference type="GO" id="GO:0036297">
    <property type="term" value="P:interstrand cross-link repair"/>
    <property type="evidence" value="ECO:0007669"/>
    <property type="project" value="TreeGrafter"/>
</dbReference>
<evidence type="ECO:0000313" key="6">
    <source>
        <dbReference type="Proteomes" id="UP000507163"/>
    </source>
</evidence>
<reference evidence="5 6" key="1">
    <citation type="submission" date="2016-08" db="EMBL/GenBank/DDBJ databases">
        <authorList>
            <consortium name="Pathogen Informatics"/>
        </authorList>
    </citation>
    <scope>NUCLEOTIDE SEQUENCE [LARGE SCALE GENOMIC DNA]</scope>
    <source>
        <strain evidence="5 6">AJ</strain>
    </source>
</reference>
<dbReference type="PANTHER" id="PTHR15361">
    <property type="entry name" value="RAD51/NUKS-INTERACTING PROTEIN"/>
    <property type="match status" value="1"/>
</dbReference>
<dbReference type="EMBL" id="LT608179">
    <property type="protein sequence ID" value="SCM06392.1"/>
    <property type="molecule type" value="Genomic_DNA"/>
</dbReference>
<feature type="region of interest" description="Disordered" evidence="1">
    <location>
        <begin position="542"/>
        <end position="575"/>
    </location>
</feature>
<dbReference type="InterPro" id="IPR017853">
    <property type="entry name" value="GH"/>
</dbReference>
<keyword evidence="3" id="KW-0732">Signal</keyword>
<feature type="compositionally biased region" description="Basic and acidic residues" evidence="1">
    <location>
        <begin position="987"/>
        <end position="1004"/>
    </location>
</feature>
<proteinExistence type="predicted"/>
<feature type="region of interest" description="Disordered" evidence="1">
    <location>
        <begin position="479"/>
        <end position="516"/>
    </location>
</feature>
<dbReference type="InterPro" id="IPR031330">
    <property type="entry name" value="Gly_Hdrlase_35_cat"/>
</dbReference>
<protein>
    <recommendedName>
        <fullName evidence="4">Glycoside hydrolase 35 catalytic domain-containing protein</fullName>
    </recommendedName>
</protein>
<dbReference type="GO" id="GO:0000724">
    <property type="term" value="P:double-strand break repair via homologous recombination"/>
    <property type="evidence" value="ECO:0007669"/>
    <property type="project" value="TreeGrafter"/>
</dbReference>
<feature type="signal peptide" evidence="3">
    <location>
        <begin position="1"/>
        <end position="23"/>
    </location>
</feature>
<evidence type="ECO:0000313" key="5">
    <source>
        <dbReference type="EMBL" id="SCM06392.1"/>
    </source>
</evidence>
<evidence type="ECO:0000256" key="2">
    <source>
        <dbReference type="SAM" id="Phobius"/>
    </source>
</evidence>
<dbReference type="Proteomes" id="UP000507163">
    <property type="component" value="Chromosome 13"/>
</dbReference>
<gene>
    <name evidence="5" type="ORF">PCHAJ_000417400</name>
</gene>
<feature type="compositionally biased region" description="Polar residues" evidence="1">
    <location>
        <begin position="1114"/>
        <end position="1133"/>
    </location>
</feature>
<feature type="compositionally biased region" description="Basic and acidic residues" evidence="1">
    <location>
        <begin position="964"/>
        <end position="978"/>
    </location>
</feature>
<sequence>MNFFFLRCFSFLFFLSLIIKCGCLCSTTKRKNHLQNLWTKFKDLFVDKEIERDKNIITYNFIKNSRETSYKDLINNSEKKGYEVNHINRLIYINNYKTYILSAYIPYIHMSVRDIYIVLKKIKELNFNTVYTFLFWPENEYLEDQYDTSNSKLFYLLNFCASNGLFVILDIGPYIDNVYNSNIPPYILFNKKVNNYINKSYSENRTKGLYRFLPWNIWKRNKKGYERNYDDLNSLKKYDIEKIINKKKAIYNKNNNVENNYIYSLYYFQRVIKWFNYILPKLNKYININNGPIIYINIDKTFDNDYMYAIIYLKRKKIFQNICKMEDYFETDKKKNATSFLSCVINFFKRIRRSYILTLGYLLYIRFNTYIKVVHAYESGLVYINEINKLVQKHLKKINVLTTNYPYSKDEFITTYAGNNCYNHYLQNNWFDNECIKLNKPCIWSQVWTGAKYSIHNVSSPNILKKEFDDPILYKASEKSSSNIERTEKNTENSNIDGKTDLIKGRDSNAGNIGDKDKVPKFNAEYFGHNKNEDIVELDIDESENSGNEQNDDEMYSDNEKTESENTSNKSSETKGIQQNYNSYIGYIRSYKDLMFNIIIFLAKGGVFINIFPFYSGNNINNLYSYLEHYSKETGQPLDIYFNKKEPLYSHIKKLFKIISKYGQYLLKEDKYIHPVKISNNMEIYDYDVIKIICNNSIKGSNYFRLGHLSYNMNSFSCIIYNTNKKKVIYDSSYNYSYEYSYVKKKETYKPIDKYLYSIEAINEGPSMCLKGDTINSKYDKKKRNKKEKNISESKNKSLIPDSVTKYINALSRSFPSNHYQILYEINVLNHYYLTLDLTKFQWYILVMKDNINYVKLFLSNHSLYTYIYADNKFIYGGFNEYKYVEIINAKNIYIICTNLGIGFPKKDIRTDFIKNINLNDLKNHDYFENDNNDGEKNTQSKNSEQNSYINLNMHTQKKKKNNNAKDDMNKSGEKTKVSDNNYDNNSNKDKNGDMPKDTNDGNRKNNMTSQANNKRKKKSIFIDFEFDEKDENDDSINNMYEENINHNYYERESINTFIFIVTQNEYDIYNCVGLNGEIMKNEKSIELYKNTYNMFDFSALKYDIQNRTFSKSQNNDETNIASKKNSDKNTNGIVDKGENVNNEKYSTRSSSINKNVSYSRSNFDFLMNNKKLEMKSLTKNILKLCSSGFLSFFFNKINYYCKTGIFKHLNKFNKVNKNLVNSPLSWYTLLYYMNNIDFIRSKYSLRLTSYDEKTGTIDGLFRGFVYINNHVLGSFWVTDDKESYENEMNEDMLLKKKTKKTKTKTKTKKEKMANNENLVTIPLTRYMRIPTDWLVEGINAIIIFDEFGGNPYKVEIVQEVLHGGVYSLTKKEKYVNWLLLLFILSFIVFITFFCFKALNNYFRTKEENERNKQNYQNIIENIITHNIYVNSSYDDATEESNSEDIQNVSDFLDS</sequence>
<evidence type="ECO:0000256" key="3">
    <source>
        <dbReference type="SAM" id="SignalP"/>
    </source>
</evidence>
<keyword evidence="2" id="KW-1133">Transmembrane helix</keyword>
<name>A0A1C6XNL0_PLACU</name>
<organism evidence="5 6">
    <name type="scientific">Plasmodium chabaudi chabaudi</name>
    <dbReference type="NCBI Taxonomy" id="31271"/>
    <lineage>
        <taxon>Eukaryota</taxon>
        <taxon>Sar</taxon>
        <taxon>Alveolata</taxon>
        <taxon>Apicomplexa</taxon>
        <taxon>Aconoidasida</taxon>
        <taxon>Haemosporida</taxon>
        <taxon>Plasmodiidae</taxon>
        <taxon>Plasmodium</taxon>
        <taxon>Plasmodium (Vinckeia)</taxon>
    </lineage>
</organism>
<dbReference type="SUPFAM" id="SSF51445">
    <property type="entry name" value="(Trans)glycosidases"/>
    <property type="match status" value="1"/>
</dbReference>
<keyword evidence="2" id="KW-0812">Transmembrane</keyword>
<feature type="region of interest" description="Disordered" evidence="1">
    <location>
        <begin position="1114"/>
        <end position="1139"/>
    </location>
</feature>
<keyword evidence="2" id="KW-0472">Membrane</keyword>
<dbReference type="Gene3D" id="3.20.20.80">
    <property type="entry name" value="Glycosidases"/>
    <property type="match status" value="1"/>
</dbReference>
<dbReference type="GO" id="GO:0003690">
    <property type="term" value="F:double-stranded DNA binding"/>
    <property type="evidence" value="ECO:0007669"/>
    <property type="project" value="TreeGrafter"/>
</dbReference>
<accession>A0A1C6XNL0</accession>
<feature type="region of interest" description="Disordered" evidence="1">
    <location>
        <begin position="955"/>
        <end position="1015"/>
    </location>
</feature>
<dbReference type="GO" id="GO:0003697">
    <property type="term" value="F:single-stranded DNA binding"/>
    <property type="evidence" value="ECO:0007669"/>
    <property type="project" value="TreeGrafter"/>
</dbReference>
<dbReference type="PANTHER" id="PTHR15361:SF5">
    <property type="entry name" value="C3H1-TYPE DOMAIN-CONTAINING PROTEIN"/>
    <property type="match status" value="1"/>
</dbReference>
<evidence type="ECO:0000259" key="4">
    <source>
        <dbReference type="Pfam" id="PF01301"/>
    </source>
</evidence>
<feature type="compositionally biased region" description="Basic and acidic residues" evidence="1">
    <location>
        <begin position="498"/>
        <end position="507"/>
    </location>
</feature>
<dbReference type="Pfam" id="PF01301">
    <property type="entry name" value="Glyco_hydro_35"/>
    <property type="match status" value="1"/>
</dbReference>